<feature type="compositionally biased region" description="Basic and acidic residues" evidence="1">
    <location>
        <begin position="169"/>
        <end position="180"/>
    </location>
</feature>
<gene>
    <name evidence="2" type="ORF">A1Q1_00901</name>
</gene>
<organism evidence="2 3">
    <name type="scientific">Trichosporon asahii var. asahii (strain ATCC 90039 / CBS 2479 / JCM 2466 / KCTC 7840 / NBRC 103889/ NCYC 2677 / UAMH 7654)</name>
    <name type="common">Yeast</name>
    <dbReference type="NCBI Taxonomy" id="1186058"/>
    <lineage>
        <taxon>Eukaryota</taxon>
        <taxon>Fungi</taxon>
        <taxon>Dikarya</taxon>
        <taxon>Basidiomycota</taxon>
        <taxon>Agaricomycotina</taxon>
        <taxon>Tremellomycetes</taxon>
        <taxon>Trichosporonales</taxon>
        <taxon>Trichosporonaceae</taxon>
        <taxon>Trichosporon</taxon>
    </lineage>
</organism>
<feature type="compositionally biased region" description="Polar residues" evidence="1">
    <location>
        <begin position="140"/>
        <end position="159"/>
    </location>
</feature>
<protein>
    <submittedName>
        <fullName evidence="2">Uncharacterized protein</fullName>
    </submittedName>
</protein>
<dbReference type="VEuPathDB" id="FungiDB:A1Q1_00901"/>
<evidence type="ECO:0000313" key="3">
    <source>
        <dbReference type="Proteomes" id="UP000002748"/>
    </source>
</evidence>
<dbReference type="RefSeq" id="XP_014180999.1">
    <property type="nucleotide sequence ID" value="XM_014325524.1"/>
</dbReference>
<accession>J5QZ87</accession>
<dbReference type="EMBL" id="ALBS01000144">
    <property type="protein sequence ID" value="EJT49888.1"/>
    <property type="molecule type" value="Genomic_DNA"/>
</dbReference>
<reference evidence="2 3" key="1">
    <citation type="journal article" date="2012" name="Eukaryot. Cell">
        <title>Draft genome sequence of CBS 2479, the standard type strain of Trichosporon asahii.</title>
        <authorList>
            <person name="Yang R.Y."/>
            <person name="Li H.T."/>
            <person name="Zhu H."/>
            <person name="Zhou G.P."/>
            <person name="Wang M."/>
            <person name="Wang L."/>
        </authorList>
    </citation>
    <scope>NUCLEOTIDE SEQUENCE [LARGE SCALE GENOMIC DNA]</scope>
    <source>
        <strain evidence="3">ATCC 90039 / CBS 2479 / JCM 2466 / KCTC 7840 / NCYC 2677 / UAMH 7654</strain>
    </source>
</reference>
<feature type="compositionally biased region" description="Polar residues" evidence="1">
    <location>
        <begin position="181"/>
        <end position="193"/>
    </location>
</feature>
<sequence>MHLSADAQQQVAPAYTGGGGPHLYPSPPIDYCESPLSINACFDDQEQPLTYAAQQALYDQQQFRRASGAPSAIPSQTTTANIHAYARRAPSPAPTVDPSCFPPQIRVILLFPLRPLRRIPLKRLGRTTRRRFLGHRHSSSDVQGTGRGRNTQTARQIPTINEDEEYQPDGDRMQRPDFELSRSSSPTGTTFTRDSYGPVVAMQHRALPRRNTF</sequence>
<dbReference type="KEGG" id="tasa:A1Q1_00901"/>
<dbReference type="Proteomes" id="UP000002748">
    <property type="component" value="Unassembled WGS sequence"/>
</dbReference>
<proteinExistence type="predicted"/>
<dbReference type="GeneID" id="25984415"/>
<dbReference type="HOGENOM" id="CLU_1295220_0_0_1"/>
<name>J5QZ87_TRIAS</name>
<evidence type="ECO:0000256" key="1">
    <source>
        <dbReference type="SAM" id="MobiDB-lite"/>
    </source>
</evidence>
<dbReference type="AlphaFoldDB" id="J5QZ87"/>
<feature type="region of interest" description="Disordered" evidence="1">
    <location>
        <begin position="131"/>
        <end position="197"/>
    </location>
</feature>
<evidence type="ECO:0000313" key="2">
    <source>
        <dbReference type="EMBL" id="EJT49888.1"/>
    </source>
</evidence>
<comment type="caution">
    <text evidence="2">The sequence shown here is derived from an EMBL/GenBank/DDBJ whole genome shotgun (WGS) entry which is preliminary data.</text>
</comment>